<name>A0AAW1H4W8_SAPOF</name>
<dbReference type="Pfam" id="PF07035">
    <property type="entry name" value="RMC1_C"/>
    <property type="match status" value="1"/>
</dbReference>
<dbReference type="InterPro" id="IPR009755">
    <property type="entry name" value="RMC1_C"/>
</dbReference>
<sequence>MHGEASSSHPITGLSRSGALSHVYIQYPPLRCNISGSNALFYDDGNKLLLSATSDQVFSWKIAPFDPCVEPTFDSISEGPVLSIRYSLDSKILAIQRSNHEIQFWDKERGNTFCHRCRAESEKILGFFWTDCPTCNIVLVKTSGVDLMTFDSESKSLKLSESKRVNVGWYVYTHESRLLLLASGVQCKSFIGFQLSSAGIIRLPKFDMLMAKPEGNSMPVLAAEDVHVITVYGRIYSFQVDKVAMQLRCYRFYRDAVVQQGSLPVYSSKVSVSVVDNVLLVHQVDAKVVILYDLFVDSRAPISAPLPMLLRGQHRGSQASFQPSSKADENSEPEQTNDNEVTLYKDGWTFLNPDLICDSSCGLLWKIHLDLEAVSASSSDIPSVLEFLQRRKLEAIKAKQLCLSLARTIILEHRPVSVVARALDILVTSYSHAIKTGNYFKGIAMEKSPVSDTQHAHSPRNAADGLSNNVNTRGSVKINSAVITPNESAIQSLSLSDSESDEGTAVRSSVGNKSITSAENFGANDQLSFEQSRSAGPGSVPVDANNVEQQNSEVNTAAVSPDEIYSFVFGPADEMAGDPDYLVALIVEFLRSASVEKIRIYPNTYVLVIQLLARGERYAELGLFIIDKIIEPSKEVAYQLLESGRLHRPTRKLGIDMLRQLNLHHDYVLSLLQNGYHQEALRYARKHKVVTVRPSLFLEEAYGSNDSQRLAAVLRFLTDFMPAFKSTPDHATYSHILAQLNASS</sequence>
<comment type="caution">
    <text evidence="4">The sequence shown here is derived from an EMBL/GenBank/DDBJ whole genome shotgun (WGS) entry which is preliminary data.</text>
</comment>
<dbReference type="GO" id="GO:0010506">
    <property type="term" value="P:regulation of autophagy"/>
    <property type="evidence" value="ECO:0007669"/>
    <property type="project" value="InterPro"/>
</dbReference>
<dbReference type="GO" id="GO:0035658">
    <property type="term" value="C:Mon1-Ccz1 complex"/>
    <property type="evidence" value="ECO:0007669"/>
    <property type="project" value="InterPro"/>
</dbReference>
<dbReference type="GO" id="GO:0005765">
    <property type="term" value="C:lysosomal membrane"/>
    <property type="evidence" value="ECO:0007669"/>
    <property type="project" value="TreeGrafter"/>
</dbReference>
<evidence type="ECO:0000313" key="5">
    <source>
        <dbReference type="Proteomes" id="UP001443914"/>
    </source>
</evidence>
<feature type="region of interest" description="Disordered" evidence="1">
    <location>
        <begin position="450"/>
        <end position="470"/>
    </location>
</feature>
<dbReference type="InterPro" id="IPR040371">
    <property type="entry name" value="RMC1"/>
</dbReference>
<reference evidence="4" key="1">
    <citation type="submission" date="2024-03" db="EMBL/GenBank/DDBJ databases">
        <title>WGS assembly of Saponaria officinalis var. Norfolk2.</title>
        <authorList>
            <person name="Jenkins J."/>
            <person name="Shu S."/>
            <person name="Grimwood J."/>
            <person name="Barry K."/>
            <person name="Goodstein D."/>
            <person name="Schmutz J."/>
            <person name="Leebens-Mack J."/>
            <person name="Osbourn A."/>
        </authorList>
    </citation>
    <scope>NUCLEOTIDE SEQUENCE [LARGE SCALE GENOMIC DNA]</scope>
    <source>
        <strain evidence="4">JIC</strain>
    </source>
</reference>
<organism evidence="4 5">
    <name type="scientific">Saponaria officinalis</name>
    <name type="common">Common soapwort</name>
    <name type="synonym">Lychnis saponaria</name>
    <dbReference type="NCBI Taxonomy" id="3572"/>
    <lineage>
        <taxon>Eukaryota</taxon>
        <taxon>Viridiplantae</taxon>
        <taxon>Streptophyta</taxon>
        <taxon>Embryophyta</taxon>
        <taxon>Tracheophyta</taxon>
        <taxon>Spermatophyta</taxon>
        <taxon>Magnoliopsida</taxon>
        <taxon>eudicotyledons</taxon>
        <taxon>Gunneridae</taxon>
        <taxon>Pentapetalae</taxon>
        <taxon>Caryophyllales</taxon>
        <taxon>Caryophyllaceae</taxon>
        <taxon>Caryophylleae</taxon>
        <taxon>Saponaria</taxon>
    </lineage>
</organism>
<dbReference type="PANTHER" id="PTHR12897">
    <property type="entry name" value="COLON CANCER-ASSOCIATED PROTEIN MIC1"/>
    <property type="match status" value="1"/>
</dbReference>
<proteinExistence type="predicted"/>
<feature type="domain" description="Regulator of MON1-CCZ1 complex N-terminal" evidence="3">
    <location>
        <begin position="40"/>
        <end position="157"/>
    </location>
</feature>
<evidence type="ECO:0008006" key="6">
    <source>
        <dbReference type="Google" id="ProtNLM"/>
    </source>
</evidence>
<dbReference type="PANTHER" id="PTHR12897:SF4">
    <property type="entry name" value="REGULATOR OF MON1-CCZ1 COMPLEX"/>
    <property type="match status" value="1"/>
</dbReference>
<dbReference type="Pfam" id="PF21029">
    <property type="entry name" value="RMC1_N"/>
    <property type="match status" value="1"/>
</dbReference>
<evidence type="ECO:0000259" key="3">
    <source>
        <dbReference type="Pfam" id="PF21029"/>
    </source>
</evidence>
<dbReference type="GO" id="GO:0031902">
    <property type="term" value="C:late endosome membrane"/>
    <property type="evidence" value="ECO:0007669"/>
    <property type="project" value="TreeGrafter"/>
</dbReference>
<dbReference type="InterPro" id="IPR049040">
    <property type="entry name" value="RMC1_N"/>
</dbReference>
<feature type="region of interest" description="Disordered" evidence="1">
    <location>
        <begin position="318"/>
        <end position="338"/>
    </location>
</feature>
<dbReference type="EMBL" id="JBDFQZ010000012">
    <property type="protein sequence ID" value="KAK9671639.1"/>
    <property type="molecule type" value="Genomic_DNA"/>
</dbReference>
<dbReference type="AlphaFoldDB" id="A0AAW1H4W8"/>
<dbReference type="Proteomes" id="UP001443914">
    <property type="component" value="Unassembled WGS sequence"/>
</dbReference>
<protein>
    <recommendedName>
        <fullName evidence="6">Mic1 domain-containing protein</fullName>
    </recommendedName>
</protein>
<keyword evidence="5" id="KW-1185">Reference proteome</keyword>
<evidence type="ECO:0000259" key="2">
    <source>
        <dbReference type="Pfam" id="PF07035"/>
    </source>
</evidence>
<evidence type="ECO:0000256" key="1">
    <source>
        <dbReference type="SAM" id="MobiDB-lite"/>
    </source>
</evidence>
<evidence type="ECO:0000313" key="4">
    <source>
        <dbReference type="EMBL" id="KAK9671639.1"/>
    </source>
</evidence>
<gene>
    <name evidence="4" type="ORF">RND81_12G044100</name>
</gene>
<accession>A0AAW1H4W8</accession>
<dbReference type="SUPFAM" id="SSF117289">
    <property type="entry name" value="Nucleoporin domain"/>
    <property type="match status" value="1"/>
</dbReference>
<feature type="domain" description="Mic1" evidence="2">
    <location>
        <begin position="527"/>
        <end position="719"/>
    </location>
</feature>